<protein>
    <submittedName>
        <fullName evidence="2">Regulator of G-protein signaling</fullName>
    </submittedName>
</protein>
<dbReference type="Proteomes" id="UP001431209">
    <property type="component" value="Unassembled WGS sequence"/>
</dbReference>
<evidence type="ECO:0000313" key="3">
    <source>
        <dbReference type="Proteomes" id="UP001431209"/>
    </source>
</evidence>
<dbReference type="CDD" id="cd07440">
    <property type="entry name" value="RGS"/>
    <property type="match status" value="1"/>
</dbReference>
<dbReference type="InterPro" id="IPR016137">
    <property type="entry name" value="RGS"/>
</dbReference>
<dbReference type="InterPro" id="IPR036305">
    <property type="entry name" value="RGS_sf"/>
</dbReference>
<dbReference type="AlphaFoldDB" id="A0AAW2ZNZ4"/>
<dbReference type="InterPro" id="IPR036249">
    <property type="entry name" value="Thioredoxin-like_sf"/>
</dbReference>
<dbReference type="SUPFAM" id="SSF52833">
    <property type="entry name" value="Thioredoxin-like"/>
    <property type="match status" value="1"/>
</dbReference>
<dbReference type="EMBL" id="JAOPGA020001738">
    <property type="protein sequence ID" value="KAL0490954.1"/>
    <property type="molecule type" value="Genomic_DNA"/>
</dbReference>
<dbReference type="SMART" id="SM00315">
    <property type="entry name" value="RGS"/>
    <property type="match status" value="1"/>
</dbReference>
<dbReference type="PANTHER" id="PTHR10845:SF192">
    <property type="entry name" value="DOUBLE HIT, ISOFORM B"/>
    <property type="match status" value="1"/>
</dbReference>
<dbReference type="InterPro" id="IPR044926">
    <property type="entry name" value="RGS_subdomain_2"/>
</dbReference>
<feature type="domain" description="RGS" evidence="1">
    <location>
        <begin position="245"/>
        <end position="363"/>
    </location>
</feature>
<proteinExistence type="predicted"/>
<dbReference type="InterPro" id="IPR000866">
    <property type="entry name" value="AhpC/TSA"/>
</dbReference>
<dbReference type="PROSITE" id="PS50132">
    <property type="entry name" value="RGS"/>
    <property type="match status" value="1"/>
</dbReference>
<dbReference type="Gene3D" id="3.40.30.10">
    <property type="entry name" value="Glutaredoxin"/>
    <property type="match status" value="1"/>
</dbReference>
<sequence>MNETITLPDGFLNNIKTNKGVTLGEINKRHKILLMFLRHTKCLFCKEALKDISEAYLPLIQHNTVPIVVHIETPEFFSKFITKFADGDAIMLNLLSAYDKDFVLSKQFRIVSANDNLKEMLRNLPTTIKRAAQTGYTQNPLTANSGPDPGRIPSLFIIEQGKIVNEHRHRHIGERPDYIKFMIDPENYGLQIDTAPVSRDMFCDGVYCEMRRPEKKKEKNEEKKSPTNSYSCLPAPREIVVETLTLQDVLSDTKKIRFFHVFAARSQASENVMFIQQVNKRYKRDDQLERERVAKNIFEVFFDSESLLELNVKQSSKNNVMKRFEEEGPVIDLFDDIARDIENHVLVHLFALFTDSDCYTDMIMKTQSV</sequence>
<dbReference type="GO" id="GO:0016209">
    <property type="term" value="F:antioxidant activity"/>
    <property type="evidence" value="ECO:0007669"/>
    <property type="project" value="InterPro"/>
</dbReference>
<keyword evidence="3" id="KW-1185">Reference proteome</keyword>
<evidence type="ECO:0000259" key="1">
    <source>
        <dbReference type="PROSITE" id="PS50132"/>
    </source>
</evidence>
<dbReference type="PANTHER" id="PTHR10845">
    <property type="entry name" value="REGULATOR OF G PROTEIN SIGNALING"/>
    <property type="match status" value="1"/>
</dbReference>
<dbReference type="SUPFAM" id="SSF48097">
    <property type="entry name" value="Regulator of G-protein signaling, RGS"/>
    <property type="match status" value="1"/>
</dbReference>
<evidence type="ECO:0000313" key="2">
    <source>
        <dbReference type="EMBL" id="KAL0490954.1"/>
    </source>
</evidence>
<reference evidence="2 3" key="1">
    <citation type="submission" date="2024-03" db="EMBL/GenBank/DDBJ databases">
        <title>The Acrasis kona genome and developmental transcriptomes reveal deep origins of eukaryotic multicellular pathways.</title>
        <authorList>
            <person name="Sheikh S."/>
            <person name="Fu C.-J."/>
            <person name="Brown M.W."/>
            <person name="Baldauf S.L."/>
        </authorList>
    </citation>
    <scope>NUCLEOTIDE SEQUENCE [LARGE SCALE GENOMIC DNA]</scope>
    <source>
        <strain evidence="2 3">ATCC MYA-3509</strain>
    </source>
</reference>
<comment type="caution">
    <text evidence="2">The sequence shown here is derived from an EMBL/GenBank/DDBJ whole genome shotgun (WGS) entry which is preliminary data.</text>
</comment>
<dbReference type="Pfam" id="PF00578">
    <property type="entry name" value="AhpC-TSA"/>
    <property type="match status" value="1"/>
</dbReference>
<accession>A0AAW2ZNZ4</accession>
<name>A0AAW2ZNZ4_9EUKA</name>
<gene>
    <name evidence="2" type="ORF">AKO1_009797</name>
</gene>
<dbReference type="Pfam" id="PF00615">
    <property type="entry name" value="RGS"/>
    <property type="match status" value="1"/>
</dbReference>
<dbReference type="GO" id="GO:0016491">
    <property type="term" value="F:oxidoreductase activity"/>
    <property type="evidence" value="ECO:0007669"/>
    <property type="project" value="InterPro"/>
</dbReference>
<organism evidence="2 3">
    <name type="scientific">Acrasis kona</name>
    <dbReference type="NCBI Taxonomy" id="1008807"/>
    <lineage>
        <taxon>Eukaryota</taxon>
        <taxon>Discoba</taxon>
        <taxon>Heterolobosea</taxon>
        <taxon>Tetramitia</taxon>
        <taxon>Eutetramitia</taxon>
        <taxon>Acrasidae</taxon>
        <taxon>Acrasis</taxon>
    </lineage>
</organism>
<dbReference type="Gene3D" id="1.10.167.10">
    <property type="entry name" value="Regulator of G-protein Signalling 4, domain 2"/>
    <property type="match status" value="1"/>
</dbReference>